<feature type="signal peptide" evidence="1">
    <location>
        <begin position="1"/>
        <end position="22"/>
    </location>
</feature>
<feature type="chain" id="PRO_5045446362" evidence="1">
    <location>
        <begin position="23"/>
        <end position="189"/>
    </location>
</feature>
<keyword evidence="1" id="KW-0732">Signal</keyword>
<dbReference type="RefSeq" id="WP_422864357.1">
    <property type="nucleotide sequence ID" value="NZ_JAMSKV010000008.1"/>
</dbReference>
<dbReference type="Proteomes" id="UP001524587">
    <property type="component" value="Unassembled WGS sequence"/>
</dbReference>
<evidence type="ECO:0000256" key="1">
    <source>
        <dbReference type="SAM" id="SignalP"/>
    </source>
</evidence>
<organism evidence="2 3">
    <name type="scientific">Endosaccharibacter trunci</name>
    <dbReference type="NCBI Taxonomy" id="2812733"/>
    <lineage>
        <taxon>Bacteria</taxon>
        <taxon>Pseudomonadati</taxon>
        <taxon>Pseudomonadota</taxon>
        <taxon>Alphaproteobacteria</taxon>
        <taxon>Acetobacterales</taxon>
        <taxon>Acetobacteraceae</taxon>
        <taxon>Endosaccharibacter</taxon>
    </lineage>
</organism>
<sequence>MKKAAPTLAAALLCIAASPCLGKGADPLRDTGSRVATLGATTVQSLPLYPGNAASSRLVVWSEGAGQGQTTKLALCERSGECSWRKGWPDAYGPVLRAMGAWSTANSHIFLLTVQFGAAAETLFVLDVPDGDKPVVLDTHDAALIWLDPRDDLVHLDYAESGPPVLGCLGWSSAARKLVTVSCLNTDTR</sequence>
<comment type="caution">
    <text evidence="2">The sequence shown here is derived from an EMBL/GenBank/DDBJ whole genome shotgun (WGS) entry which is preliminary data.</text>
</comment>
<dbReference type="EMBL" id="JAMSKV010000008">
    <property type="protein sequence ID" value="MCQ8278877.1"/>
    <property type="molecule type" value="Genomic_DNA"/>
</dbReference>
<accession>A0ABT1W7N7</accession>
<keyword evidence="3" id="KW-1185">Reference proteome</keyword>
<evidence type="ECO:0000313" key="3">
    <source>
        <dbReference type="Proteomes" id="UP001524587"/>
    </source>
</evidence>
<gene>
    <name evidence="2" type="ORF">NFI95_10500</name>
</gene>
<protein>
    <submittedName>
        <fullName evidence="2">Uncharacterized protein</fullName>
    </submittedName>
</protein>
<reference evidence="2 3" key="1">
    <citation type="submission" date="2022-06" db="EMBL/GenBank/DDBJ databases">
        <title>Endosaccharibacter gen. nov., sp. nov., endophytic bacteria isolated from sugarcane.</title>
        <authorList>
            <person name="Pitiwittayakul N."/>
            <person name="Yukphan P."/>
            <person name="Charoenyingcharoen P."/>
            <person name="Tanasupawat S."/>
        </authorList>
    </citation>
    <scope>NUCLEOTIDE SEQUENCE [LARGE SCALE GENOMIC DNA]</scope>
    <source>
        <strain evidence="2 3">KSS8</strain>
    </source>
</reference>
<proteinExistence type="predicted"/>
<name>A0ABT1W7N7_9PROT</name>
<evidence type="ECO:0000313" key="2">
    <source>
        <dbReference type="EMBL" id="MCQ8278877.1"/>
    </source>
</evidence>